<dbReference type="Proteomes" id="UP000703269">
    <property type="component" value="Unassembled WGS sequence"/>
</dbReference>
<name>A0A9P3GMP5_9APHY</name>
<dbReference type="Gene3D" id="3.80.10.10">
    <property type="entry name" value="Ribonuclease Inhibitor"/>
    <property type="match status" value="1"/>
</dbReference>
<dbReference type="InterPro" id="IPR032675">
    <property type="entry name" value="LRR_dom_sf"/>
</dbReference>
<keyword evidence="2" id="KW-1185">Reference proteome</keyword>
<gene>
    <name evidence="1" type="ORF">PsYK624_137970</name>
</gene>
<dbReference type="AlphaFoldDB" id="A0A9P3GMP5"/>
<proteinExistence type="predicted"/>
<evidence type="ECO:0000313" key="2">
    <source>
        <dbReference type="Proteomes" id="UP000703269"/>
    </source>
</evidence>
<evidence type="ECO:0000313" key="1">
    <source>
        <dbReference type="EMBL" id="GJE97576.1"/>
    </source>
</evidence>
<dbReference type="EMBL" id="BPQB01000073">
    <property type="protein sequence ID" value="GJE97576.1"/>
    <property type="molecule type" value="Genomic_DNA"/>
</dbReference>
<accession>A0A9P3GMP5</accession>
<sequence length="355" mass="38729">MILLHALQLNIATSDPLAFPLQVASPHAAPILSYVRHLTLKTPVDPSSAPRVIFVQKVADIVAAFPRLKTLTLGHMYLRVEHLKQPIFCRDLDRLSLVDVCSGSTADSVIGTLSSLYNMRKVRMTNINFSSSSVSPSRSVPANLTHVHTLTVRSHVFTASIVDFFVRGSLRKLGVRCSSVLDTRALGSFLTSCDSSLEHLSLEFNARRRPPPSLGDLPQQLRQCNSLTALSLRITLASQWRATAAALRVVSQLVSGLPVGVRTLAIAVAVDASANFNAAFCRGFAAALAQELASLDEIGGDLAVMRVCWLWTTPRGQDVVLCEALKKQLSHVVRAQYPALVRKGMLFFSKDDVRH</sequence>
<protein>
    <submittedName>
        <fullName evidence="1">Uncharacterized protein</fullName>
    </submittedName>
</protein>
<dbReference type="SUPFAM" id="SSF52047">
    <property type="entry name" value="RNI-like"/>
    <property type="match status" value="1"/>
</dbReference>
<organism evidence="1 2">
    <name type="scientific">Phanerochaete sordida</name>
    <dbReference type="NCBI Taxonomy" id="48140"/>
    <lineage>
        <taxon>Eukaryota</taxon>
        <taxon>Fungi</taxon>
        <taxon>Dikarya</taxon>
        <taxon>Basidiomycota</taxon>
        <taxon>Agaricomycotina</taxon>
        <taxon>Agaricomycetes</taxon>
        <taxon>Polyporales</taxon>
        <taxon>Phanerochaetaceae</taxon>
        <taxon>Phanerochaete</taxon>
    </lineage>
</organism>
<reference evidence="1 2" key="1">
    <citation type="submission" date="2021-08" db="EMBL/GenBank/DDBJ databases">
        <title>Draft Genome Sequence of Phanerochaete sordida strain YK-624.</title>
        <authorList>
            <person name="Mori T."/>
            <person name="Dohra H."/>
            <person name="Suzuki T."/>
            <person name="Kawagishi H."/>
            <person name="Hirai H."/>
        </authorList>
    </citation>
    <scope>NUCLEOTIDE SEQUENCE [LARGE SCALE GENOMIC DNA]</scope>
    <source>
        <strain evidence="1 2">YK-624</strain>
    </source>
</reference>
<comment type="caution">
    <text evidence="1">The sequence shown here is derived from an EMBL/GenBank/DDBJ whole genome shotgun (WGS) entry which is preliminary data.</text>
</comment>